<accession>A0ABY5YCN9</accession>
<dbReference type="RefSeq" id="WP_260573714.1">
    <property type="nucleotide sequence ID" value="NZ_CP104205.1"/>
</dbReference>
<evidence type="ECO:0008006" key="4">
    <source>
        <dbReference type="Google" id="ProtNLM"/>
    </source>
</evidence>
<feature type="transmembrane region" description="Helical" evidence="1">
    <location>
        <begin position="12"/>
        <end position="34"/>
    </location>
</feature>
<protein>
    <recommendedName>
        <fullName evidence="4">Oxaloacetate decarboxylase</fullName>
    </recommendedName>
</protein>
<name>A0ABY5YCN9_9FLAO</name>
<keyword evidence="1" id="KW-0472">Membrane</keyword>
<reference evidence="2" key="1">
    <citation type="submission" date="2022-09" db="EMBL/GenBank/DDBJ databases">
        <title>Maribacter litopenaei sp. nov., isolated from the intestinal tract of the Pacific White Shrimp, Litopenaeus vannamei.</title>
        <authorList>
            <person name="Kim S.Y."/>
            <person name="Hwang C.Y."/>
        </authorList>
    </citation>
    <scope>NUCLEOTIDE SEQUENCE</scope>
    <source>
        <strain evidence="2">HL-LV01</strain>
    </source>
</reference>
<sequence>MKTIIPLVDWSNGIIMIGVFAVVVVALVLVMLSLMNSGKGKQS</sequence>
<keyword evidence="3" id="KW-1185">Reference proteome</keyword>
<proteinExistence type="predicted"/>
<evidence type="ECO:0000313" key="2">
    <source>
        <dbReference type="EMBL" id="UWX55651.1"/>
    </source>
</evidence>
<keyword evidence="1" id="KW-1133">Transmembrane helix</keyword>
<gene>
    <name evidence="2" type="ORF">NYZ99_04130</name>
</gene>
<organism evidence="2 3">
    <name type="scientific">Maribacter litopenaei</name>
    <dbReference type="NCBI Taxonomy" id="2976127"/>
    <lineage>
        <taxon>Bacteria</taxon>
        <taxon>Pseudomonadati</taxon>
        <taxon>Bacteroidota</taxon>
        <taxon>Flavobacteriia</taxon>
        <taxon>Flavobacteriales</taxon>
        <taxon>Flavobacteriaceae</taxon>
        <taxon>Maribacter</taxon>
    </lineage>
</organism>
<evidence type="ECO:0000313" key="3">
    <source>
        <dbReference type="Proteomes" id="UP001059209"/>
    </source>
</evidence>
<dbReference type="Proteomes" id="UP001059209">
    <property type="component" value="Chromosome"/>
</dbReference>
<evidence type="ECO:0000256" key="1">
    <source>
        <dbReference type="SAM" id="Phobius"/>
    </source>
</evidence>
<dbReference type="EMBL" id="CP104205">
    <property type="protein sequence ID" value="UWX55651.1"/>
    <property type="molecule type" value="Genomic_DNA"/>
</dbReference>
<keyword evidence="1" id="KW-0812">Transmembrane</keyword>